<dbReference type="EMBL" id="RDQO01000001">
    <property type="protein sequence ID" value="RMX08159.1"/>
    <property type="molecule type" value="Genomic_DNA"/>
</dbReference>
<proteinExistence type="predicted"/>
<gene>
    <name evidence="1" type="ORF">D8I35_03315</name>
</gene>
<organism evidence="1 2">
    <name type="scientific">Corticibacter populi</name>
    <dbReference type="NCBI Taxonomy" id="1550736"/>
    <lineage>
        <taxon>Bacteria</taxon>
        <taxon>Pseudomonadati</taxon>
        <taxon>Pseudomonadota</taxon>
        <taxon>Betaproteobacteria</taxon>
        <taxon>Burkholderiales</taxon>
        <taxon>Comamonadaceae</taxon>
        <taxon>Corticibacter</taxon>
    </lineage>
</organism>
<dbReference type="Proteomes" id="UP000278006">
    <property type="component" value="Unassembled WGS sequence"/>
</dbReference>
<sequence length="150" mass="15043">MATVVHGTAAAQDVVPIDGVAQGATATIPVAASPAAPVAAHPQPGYGFAPTVGALLRADADKALAAALGQDAPGAKPVAPSVEKKKPVEQVSLLGIYGRAGAWRADVAINGVSVVLAAGDSFQDWRARSVDNRCVVLAKAGQTRKLCGTR</sequence>
<protein>
    <submittedName>
        <fullName evidence="1">Uncharacterized protein</fullName>
    </submittedName>
</protein>
<accession>A0A3M6QZW7</accession>
<evidence type="ECO:0000313" key="2">
    <source>
        <dbReference type="Proteomes" id="UP000278006"/>
    </source>
</evidence>
<evidence type="ECO:0000313" key="1">
    <source>
        <dbReference type="EMBL" id="RMX08159.1"/>
    </source>
</evidence>
<reference evidence="1 2" key="1">
    <citation type="submission" date="2018-10" db="EMBL/GenBank/DDBJ databases">
        <title>Draft genome of Cortibacter populi DSM10536.</title>
        <authorList>
            <person name="Bernier A.-M."/>
            <person name="Bernard K."/>
        </authorList>
    </citation>
    <scope>NUCLEOTIDE SEQUENCE [LARGE SCALE GENOMIC DNA]</scope>
    <source>
        <strain evidence="1 2">DSM 105136</strain>
    </source>
</reference>
<dbReference type="AlphaFoldDB" id="A0A3M6QZW7"/>
<comment type="caution">
    <text evidence="1">The sequence shown here is derived from an EMBL/GenBank/DDBJ whole genome shotgun (WGS) entry which is preliminary data.</text>
</comment>
<name>A0A3M6QZW7_9BURK</name>
<keyword evidence="2" id="KW-1185">Reference proteome</keyword>